<dbReference type="Pfam" id="PF16036">
    <property type="entry name" value="Chalcone_3"/>
    <property type="match status" value="1"/>
</dbReference>
<dbReference type="RefSeq" id="WP_049846909.1">
    <property type="nucleotide sequence ID" value="NZ_LLEI02000017.1"/>
</dbReference>
<sequence>MKCVAIITAFLVLTSSAFASESSRHNAESWRSWTSVGQAQLTMFFFDIYESQLLTPNGGYVVEKDITPHPLALSITYQRDISQKQLLDATVEQWEKLGYEQSDTDYWASRLEIIFPDIEEGNNLTYVTDGYRGSFYYSKPKTNQQLIGSIEEEAFNDAFLAIWLSPNTEYPRLRERLIGRN</sequence>
<reference evidence="3 4" key="1">
    <citation type="journal article" date="2016" name="Syst. Appl. Microbiol.">
        <title>Vibrio bivalvicida sp. nov., a novel larval pathogen for bivalve molluscs reared in a hatchery.</title>
        <authorList>
            <person name="Dubert J."/>
            <person name="Romalde J.L."/>
            <person name="Prado S."/>
            <person name="Barja J.L."/>
        </authorList>
    </citation>
    <scope>NUCLEOTIDE SEQUENCE [LARGE SCALE GENOMIC DNA]</scope>
    <source>
        <strain evidence="3 4">605</strain>
    </source>
</reference>
<accession>A0A177Y427</accession>
<proteinExistence type="predicted"/>
<protein>
    <recommendedName>
        <fullName evidence="2">Chalcone isomerase domain-containing protein</fullName>
    </recommendedName>
</protein>
<evidence type="ECO:0000313" key="4">
    <source>
        <dbReference type="Proteomes" id="UP000078406"/>
    </source>
</evidence>
<gene>
    <name evidence="3" type="ORF">APB76_03790</name>
</gene>
<dbReference type="Proteomes" id="UP000078406">
    <property type="component" value="Unassembled WGS sequence"/>
</dbReference>
<name>A0A177Y427_9VIBR</name>
<feature type="chain" id="PRO_5008079537" description="Chalcone isomerase domain-containing protein" evidence="1">
    <location>
        <begin position="20"/>
        <end position="181"/>
    </location>
</feature>
<feature type="domain" description="Chalcone isomerase" evidence="2">
    <location>
        <begin position="42"/>
        <end position="179"/>
    </location>
</feature>
<dbReference type="EMBL" id="LLEI02000017">
    <property type="protein sequence ID" value="OAJ95638.1"/>
    <property type="molecule type" value="Genomic_DNA"/>
</dbReference>
<organism evidence="3 4">
    <name type="scientific">Vibrio bivalvicida</name>
    <dbReference type="NCBI Taxonomy" id="1276888"/>
    <lineage>
        <taxon>Bacteria</taxon>
        <taxon>Pseudomonadati</taxon>
        <taxon>Pseudomonadota</taxon>
        <taxon>Gammaproteobacteria</taxon>
        <taxon>Vibrionales</taxon>
        <taxon>Vibrionaceae</taxon>
        <taxon>Vibrio</taxon>
        <taxon>Vibrio oreintalis group</taxon>
    </lineage>
</organism>
<evidence type="ECO:0000259" key="2">
    <source>
        <dbReference type="Pfam" id="PF16036"/>
    </source>
</evidence>
<evidence type="ECO:0000256" key="1">
    <source>
        <dbReference type="SAM" id="SignalP"/>
    </source>
</evidence>
<comment type="caution">
    <text evidence="3">The sequence shown here is derived from an EMBL/GenBank/DDBJ whole genome shotgun (WGS) entry which is preliminary data.</text>
</comment>
<dbReference type="AlphaFoldDB" id="A0A177Y427"/>
<evidence type="ECO:0000313" key="3">
    <source>
        <dbReference type="EMBL" id="OAJ95638.1"/>
    </source>
</evidence>
<keyword evidence="1" id="KW-0732">Signal</keyword>
<feature type="signal peptide" evidence="1">
    <location>
        <begin position="1"/>
        <end position="19"/>
    </location>
</feature>
<dbReference type="InterPro" id="IPR016087">
    <property type="entry name" value="Chalcone_isomerase"/>
</dbReference>